<reference evidence="1 2" key="1">
    <citation type="submission" date="2019-10" db="EMBL/GenBank/DDBJ databases">
        <title>Draft Genome Sequence of Cytophagaceae sp. SJW1-29.</title>
        <authorList>
            <person name="Choi A."/>
        </authorList>
    </citation>
    <scope>NUCLEOTIDE SEQUENCE [LARGE SCALE GENOMIC DNA]</scope>
    <source>
        <strain evidence="1 2">SJW1-29</strain>
    </source>
</reference>
<comment type="caution">
    <text evidence="1">The sequence shown here is derived from an EMBL/GenBank/DDBJ whole genome shotgun (WGS) entry which is preliminary data.</text>
</comment>
<organism evidence="1 2">
    <name type="scientific">Salmonirosea aquatica</name>
    <dbReference type="NCBI Taxonomy" id="2654236"/>
    <lineage>
        <taxon>Bacteria</taxon>
        <taxon>Pseudomonadati</taxon>
        <taxon>Bacteroidota</taxon>
        <taxon>Cytophagia</taxon>
        <taxon>Cytophagales</taxon>
        <taxon>Spirosomataceae</taxon>
        <taxon>Salmonirosea</taxon>
    </lineage>
</organism>
<gene>
    <name evidence="1" type="ORF">GBK04_03230</name>
</gene>
<evidence type="ECO:0000313" key="2">
    <source>
        <dbReference type="Proteomes" id="UP000479293"/>
    </source>
</evidence>
<accession>A0A7C9B862</accession>
<name>A0A7C9B862_9BACT</name>
<keyword evidence="2" id="KW-1185">Reference proteome</keyword>
<dbReference type="RefSeq" id="WP_152756792.1">
    <property type="nucleotide sequence ID" value="NZ_WHLY01000002.1"/>
</dbReference>
<evidence type="ECO:0000313" key="1">
    <source>
        <dbReference type="EMBL" id="MPR32382.1"/>
    </source>
</evidence>
<dbReference type="EMBL" id="WHLY01000002">
    <property type="protein sequence ID" value="MPR32382.1"/>
    <property type="molecule type" value="Genomic_DNA"/>
</dbReference>
<protein>
    <submittedName>
        <fullName evidence="1">Uncharacterized protein</fullName>
    </submittedName>
</protein>
<sequence>MSQKEEREFLAQKQKIRQLEATIKELKYTVDFQRYALNNSQKIAYETNLSNGLALKILREAVGLLNNKTNIDPMGIYVKTYHLLNRN</sequence>
<proteinExistence type="predicted"/>
<dbReference type="Proteomes" id="UP000479293">
    <property type="component" value="Unassembled WGS sequence"/>
</dbReference>
<dbReference type="AlphaFoldDB" id="A0A7C9B862"/>